<dbReference type="GO" id="GO:0009252">
    <property type="term" value="P:peptidoglycan biosynthetic process"/>
    <property type="evidence" value="ECO:0007669"/>
    <property type="project" value="UniProtKB-KW"/>
</dbReference>
<evidence type="ECO:0000256" key="1">
    <source>
        <dbReference type="ARBA" id="ARBA00009943"/>
    </source>
</evidence>
<dbReference type="RefSeq" id="WP_038566863.1">
    <property type="nucleotide sequence ID" value="NZ_CP008889.1"/>
</dbReference>
<dbReference type="PANTHER" id="PTHR36174">
    <property type="entry name" value="LIPID II:GLYCINE GLYCYLTRANSFERASE"/>
    <property type="match status" value="1"/>
</dbReference>
<dbReference type="AlphaFoldDB" id="A0A075JJF9"/>
<evidence type="ECO:0000256" key="6">
    <source>
        <dbReference type="ARBA" id="ARBA00023316"/>
    </source>
</evidence>
<evidence type="ECO:0000313" key="9">
    <source>
        <dbReference type="Proteomes" id="UP000027986"/>
    </source>
</evidence>
<comment type="similarity">
    <text evidence="1">Belongs to the FemABX family.</text>
</comment>
<dbReference type="Pfam" id="PF13480">
    <property type="entry name" value="Acetyltransf_6"/>
    <property type="match status" value="1"/>
</dbReference>
<evidence type="ECO:0000256" key="3">
    <source>
        <dbReference type="ARBA" id="ARBA00022960"/>
    </source>
</evidence>
<sequence>MTAPSASSTTSAPDGWNASVAANPDGGAFFQLAEFAEIKADAGWRPRFVDAGGVAVMVLERIVPPLGRLWYVPQGPGLAEGSDPSGVLTALAAQAKKRLVFAIKFEPQLVDSPENRAALEAAGAHRTTDVQPTFSTVWLDIRPDAETLLKGFDSKARYNIRRAVKDGVTTAEVPIDDASCRTFYDLFVKTAEGRFVIRPYEYYRTFWQTYARDGRGAFFFAYYEGEVISADFVMINGHLASRKDAASVPVKKVRGAAALLVLDTIKALKERGVTDYDLCGAPPSDRAKDETHPLYGVGQFKTGFNKEITDYVGTWLLPVMPLQAKAWEAGVEKAVRKAHFVVKKTPYF</sequence>
<protein>
    <recommendedName>
        <fullName evidence="7">BioF2-like acetyltransferase domain-containing protein</fullName>
    </recommendedName>
</protein>
<dbReference type="Proteomes" id="UP000027986">
    <property type="component" value="Chromosome"/>
</dbReference>
<keyword evidence="2" id="KW-0808">Transferase</keyword>
<keyword evidence="9" id="KW-1185">Reference proteome</keyword>
<evidence type="ECO:0000256" key="2">
    <source>
        <dbReference type="ARBA" id="ARBA00022679"/>
    </source>
</evidence>
<feature type="domain" description="BioF2-like acetyltransferase" evidence="7">
    <location>
        <begin position="154"/>
        <end position="281"/>
    </location>
</feature>
<proteinExistence type="inferred from homology"/>
<evidence type="ECO:0000256" key="5">
    <source>
        <dbReference type="ARBA" id="ARBA00023315"/>
    </source>
</evidence>
<dbReference type="Gene3D" id="3.40.630.30">
    <property type="match status" value="2"/>
</dbReference>
<dbReference type="InterPro" id="IPR003447">
    <property type="entry name" value="FEMABX"/>
</dbReference>
<keyword evidence="6" id="KW-0961">Cell wall biogenesis/degradation</keyword>
<dbReference type="eggNOG" id="COG2348">
    <property type="taxonomic scope" value="Bacteria"/>
</dbReference>
<reference evidence="8 9" key="1">
    <citation type="submission" date="2014-07" db="EMBL/GenBank/DDBJ databases">
        <title>Genome Sequencing of Dermacoccus nishinomiyaensis.</title>
        <authorList>
            <person name="Hong K.W."/>
            <person name="Chan K.G."/>
        </authorList>
    </citation>
    <scope>NUCLEOTIDE SEQUENCE [LARGE SCALE GENOMIC DNA]</scope>
    <source>
        <strain evidence="8 9">M25</strain>
    </source>
</reference>
<evidence type="ECO:0000313" key="8">
    <source>
        <dbReference type="EMBL" id="AIF40083.1"/>
    </source>
</evidence>
<dbReference type="GO" id="GO:0071555">
    <property type="term" value="P:cell wall organization"/>
    <property type="evidence" value="ECO:0007669"/>
    <property type="project" value="UniProtKB-KW"/>
</dbReference>
<name>A0A075JJF9_9MICO</name>
<dbReference type="HOGENOM" id="CLU_048411_0_1_11"/>
<gene>
    <name evidence="8" type="ORF">HX89_02925</name>
</gene>
<evidence type="ECO:0000256" key="4">
    <source>
        <dbReference type="ARBA" id="ARBA00022984"/>
    </source>
</evidence>
<keyword evidence="4" id="KW-0573">Peptidoglycan synthesis</keyword>
<dbReference type="KEGG" id="dni:HX89_02925"/>
<dbReference type="InterPro" id="IPR016181">
    <property type="entry name" value="Acyl_CoA_acyltransferase"/>
</dbReference>
<accession>A0A075JJF9</accession>
<dbReference type="InterPro" id="IPR038740">
    <property type="entry name" value="BioF2-like_GNAT_dom"/>
</dbReference>
<dbReference type="GO" id="GO:0016755">
    <property type="term" value="F:aminoacyltransferase activity"/>
    <property type="evidence" value="ECO:0007669"/>
    <property type="project" value="InterPro"/>
</dbReference>
<dbReference type="PROSITE" id="PS51191">
    <property type="entry name" value="FEMABX"/>
    <property type="match status" value="1"/>
</dbReference>
<evidence type="ECO:0000259" key="7">
    <source>
        <dbReference type="Pfam" id="PF13480"/>
    </source>
</evidence>
<dbReference type="GeneID" id="41840171"/>
<organism evidence="8 9">
    <name type="scientific">Dermacoccus nishinomiyaensis</name>
    <dbReference type="NCBI Taxonomy" id="1274"/>
    <lineage>
        <taxon>Bacteria</taxon>
        <taxon>Bacillati</taxon>
        <taxon>Actinomycetota</taxon>
        <taxon>Actinomycetes</taxon>
        <taxon>Micrococcales</taxon>
        <taxon>Dermacoccaceae</taxon>
        <taxon>Dermacoccus</taxon>
    </lineage>
</organism>
<keyword evidence="3" id="KW-0133">Cell shape</keyword>
<keyword evidence="5" id="KW-0012">Acyltransferase</keyword>
<dbReference type="EMBL" id="CP008889">
    <property type="protein sequence ID" value="AIF40083.1"/>
    <property type="molecule type" value="Genomic_DNA"/>
</dbReference>
<dbReference type="GO" id="GO:0008360">
    <property type="term" value="P:regulation of cell shape"/>
    <property type="evidence" value="ECO:0007669"/>
    <property type="project" value="UniProtKB-KW"/>
</dbReference>
<dbReference type="InterPro" id="IPR050644">
    <property type="entry name" value="PG_Glycine_Bridge_Synth"/>
</dbReference>
<dbReference type="OrthoDB" id="9793335at2"/>
<dbReference type="SUPFAM" id="SSF55729">
    <property type="entry name" value="Acyl-CoA N-acyltransferases (Nat)"/>
    <property type="match status" value="2"/>
</dbReference>
<dbReference type="PANTHER" id="PTHR36174:SF1">
    <property type="entry name" value="LIPID II:GLYCINE GLYCYLTRANSFERASE"/>
    <property type="match status" value="1"/>
</dbReference>